<keyword evidence="6" id="KW-0342">GTP-binding</keyword>
<evidence type="ECO:0000259" key="9">
    <source>
        <dbReference type="Pfam" id="PF22640"/>
    </source>
</evidence>
<dbReference type="InterPro" id="IPR049577">
    <property type="entry name" value="GMPP_N"/>
</dbReference>
<dbReference type="AlphaFoldDB" id="I4ED02"/>
<dbReference type="Gene3D" id="3.90.550.10">
    <property type="entry name" value="Spore Coat Polysaccharide Biosynthesis Protein SpsA, Chain A"/>
    <property type="match status" value="1"/>
</dbReference>
<dbReference type="InterPro" id="IPR051161">
    <property type="entry name" value="Mannose-6P_isomerase_type2"/>
</dbReference>
<dbReference type="GO" id="GO:0004475">
    <property type="term" value="F:mannose-1-phosphate guanylyltransferase (GTP) activity"/>
    <property type="evidence" value="ECO:0007669"/>
    <property type="project" value="UniProtKB-EC"/>
</dbReference>
<name>I4ED02_9BACT</name>
<dbReference type="PANTHER" id="PTHR46390:SF1">
    <property type="entry name" value="MANNOSE-1-PHOSPHATE GUANYLYLTRANSFERASE"/>
    <property type="match status" value="1"/>
</dbReference>
<dbReference type="InterPro" id="IPR005835">
    <property type="entry name" value="NTP_transferase_dom"/>
</dbReference>
<dbReference type="Proteomes" id="UP000004221">
    <property type="component" value="Unassembled WGS sequence"/>
</dbReference>
<keyword evidence="3 10" id="KW-0808">Transferase</keyword>
<evidence type="ECO:0000256" key="6">
    <source>
        <dbReference type="ARBA" id="ARBA00023134"/>
    </source>
</evidence>
<comment type="similarity">
    <text evidence="1">Belongs to the mannose-6-phosphate isomerase type 2 family.</text>
</comment>
<dbReference type="RefSeq" id="WP_008474728.1">
    <property type="nucleotide sequence ID" value="NZ_CAGS01000035.1"/>
</dbReference>
<dbReference type="InterPro" id="IPR054566">
    <property type="entry name" value="ManC/GMP-like_b-helix"/>
</dbReference>
<dbReference type="GO" id="GO:0009298">
    <property type="term" value="P:GDP-mannose biosynthetic process"/>
    <property type="evidence" value="ECO:0007669"/>
    <property type="project" value="TreeGrafter"/>
</dbReference>
<dbReference type="Pfam" id="PF22640">
    <property type="entry name" value="ManC_GMP_beta-helix"/>
    <property type="match status" value="1"/>
</dbReference>
<keyword evidence="4 10" id="KW-0548">Nucleotidyltransferase</keyword>
<accession>I4ED02</accession>
<keyword evidence="5" id="KW-0547">Nucleotide-binding</keyword>
<reference evidence="10 11" key="1">
    <citation type="journal article" date="2012" name="ISME J.">
        <title>Nitrification expanded: discovery, physiology and genomics of a nitrite-oxidizing bacterium from the phylum Chloroflexi.</title>
        <authorList>
            <person name="Sorokin D.Y."/>
            <person name="Lucker S."/>
            <person name="Vejmelkova D."/>
            <person name="Kostrikina N.A."/>
            <person name="Kleerebezem R."/>
            <person name="Rijpstra W.I."/>
            <person name="Damste J.S."/>
            <person name="Le Paslier D."/>
            <person name="Muyzer G."/>
            <person name="Wagner M."/>
            <person name="van Loosdrecht M.C."/>
            <person name="Daims H."/>
        </authorList>
    </citation>
    <scope>NUCLEOTIDE SEQUENCE [LARGE SCALE GENOMIC DNA]</scope>
    <source>
        <strain evidence="11">none</strain>
    </source>
</reference>
<dbReference type="OrthoDB" id="9806359at2"/>
<feature type="domain" description="MannoseP isomerase/GMP-like beta-helix" evidence="9">
    <location>
        <begin position="297"/>
        <end position="349"/>
    </location>
</feature>
<evidence type="ECO:0000256" key="7">
    <source>
        <dbReference type="ARBA" id="ARBA00047343"/>
    </source>
</evidence>
<dbReference type="GO" id="GO:0005525">
    <property type="term" value="F:GTP binding"/>
    <property type="evidence" value="ECO:0007669"/>
    <property type="project" value="UniProtKB-KW"/>
</dbReference>
<dbReference type="PANTHER" id="PTHR46390">
    <property type="entry name" value="MANNOSE-1-PHOSPHATE GUANYLYLTRANSFERASE"/>
    <property type="match status" value="1"/>
</dbReference>
<evidence type="ECO:0000256" key="5">
    <source>
        <dbReference type="ARBA" id="ARBA00022741"/>
    </source>
</evidence>
<proteinExistence type="inferred from homology"/>
<evidence type="ECO:0000256" key="4">
    <source>
        <dbReference type="ARBA" id="ARBA00022695"/>
    </source>
</evidence>
<protein>
    <recommendedName>
        <fullName evidence="2">mannose-1-phosphate guanylyltransferase</fullName>
        <ecNumber evidence="2">2.7.7.13</ecNumber>
    </recommendedName>
</protein>
<organism evidence="10 11">
    <name type="scientific">Nitrolancea hollandica Lb</name>
    <dbReference type="NCBI Taxonomy" id="1129897"/>
    <lineage>
        <taxon>Bacteria</taxon>
        <taxon>Pseudomonadati</taxon>
        <taxon>Thermomicrobiota</taxon>
        <taxon>Thermomicrobia</taxon>
        <taxon>Sphaerobacterales</taxon>
        <taxon>Sphaerobacterineae</taxon>
        <taxon>Sphaerobacteraceae</taxon>
        <taxon>Nitrolancea</taxon>
    </lineage>
</organism>
<sequence length="358" mass="39405">MQIHAVIPAGGSGTRLWPASRAAKPKFLLPLPGPRSMLQATVDRLLPIVPREHMYVITGGCHAAAVSRQLPEIPEDNIVVEPAARGTGPAIGLGTALVARHDRDAIMGSFAADHYVRDPETFRRVVQVAAEVAQQDYLVTIGITPTYPDAGYGYIRCGAILDERDGFVPRVVEEFKEKPDLETARRYVESGRYLWNASMFVWRAGTLLDTMRELLPDVYEILMEIAAAWDTPRRSERVERLWPLLRDTTIDHGIMEHAKRVAVVPAAFGWTDIGDWNSLADVLGGGEEENIAIGAPHIAEDTSGTLLFGNGRAIATLGVRNLVIVDTDDVLFIGDRSRAQDVRRIVQRLKEEGDASLT</sequence>
<evidence type="ECO:0000256" key="3">
    <source>
        <dbReference type="ARBA" id="ARBA00022679"/>
    </source>
</evidence>
<dbReference type="InterPro" id="IPR029044">
    <property type="entry name" value="Nucleotide-diphossugar_trans"/>
</dbReference>
<evidence type="ECO:0000313" key="10">
    <source>
        <dbReference type="EMBL" id="CCF82564.1"/>
    </source>
</evidence>
<evidence type="ECO:0000256" key="2">
    <source>
        <dbReference type="ARBA" id="ARBA00012387"/>
    </source>
</evidence>
<comment type="caution">
    <text evidence="10">The sequence shown here is derived from an EMBL/GenBank/DDBJ whole genome shotgun (WGS) entry which is preliminary data.</text>
</comment>
<evidence type="ECO:0000259" key="8">
    <source>
        <dbReference type="Pfam" id="PF00483"/>
    </source>
</evidence>
<gene>
    <name evidence="10" type="ORF">NITHO_130003</name>
</gene>
<dbReference type="SUPFAM" id="SSF159283">
    <property type="entry name" value="Guanosine diphospho-D-mannose pyrophosphorylase/mannose-6-phosphate isomerase linker domain"/>
    <property type="match status" value="1"/>
</dbReference>
<keyword evidence="11" id="KW-1185">Reference proteome</keyword>
<dbReference type="SUPFAM" id="SSF53448">
    <property type="entry name" value="Nucleotide-diphospho-sugar transferases"/>
    <property type="match status" value="1"/>
</dbReference>
<evidence type="ECO:0000256" key="1">
    <source>
        <dbReference type="ARBA" id="ARBA00006115"/>
    </source>
</evidence>
<dbReference type="Pfam" id="PF00483">
    <property type="entry name" value="NTP_transferase"/>
    <property type="match status" value="1"/>
</dbReference>
<dbReference type="EMBL" id="CAGS01000035">
    <property type="protein sequence ID" value="CCF82564.1"/>
    <property type="molecule type" value="Genomic_DNA"/>
</dbReference>
<dbReference type="FunFam" id="3.90.550.10:FF:000046">
    <property type="entry name" value="Mannose-1-phosphate guanylyltransferase (GDP)"/>
    <property type="match status" value="1"/>
</dbReference>
<evidence type="ECO:0000313" key="11">
    <source>
        <dbReference type="Proteomes" id="UP000004221"/>
    </source>
</evidence>
<feature type="domain" description="Nucleotidyl transferase" evidence="8">
    <location>
        <begin position="5"/>
        <end position="282"/>
    </location>
</feature>
<dbReference type="EC" id="2.7.7.13" evidence="2"/>
<dbReference type="CDD" id="cd02509">
    <property type="entry name" value="GDP-M1P_Guanylyltransferase"/>
    <property type="match status" value="1"/>
</dbReference>
<comment type="catalytic activity">
    <reaction evidence="7">
        <text>alpha-D-mannose 1-phosphate + GTP + H(+) = GDP-alpha-D-mannose + diphosphate</text>
        <dbReference type="Rhea" id="RHEA:15229"/>
        <dbReference type="ChEBI" id="CHEBI:15378"/>
        <dbReference type="ChEBI" id="CHEBI:33019"/>
        <dbReference type="ChEBI" id="CHEBI:37565"/>
        <dbReference type="ChEBI" id="CHEBI:57527"/>
        <dbReference type="ChEBI" id="CHEBI:58409"/>
        <dbReference type="EC" id="2.7.7.13"/>
    </reaction>
</comment>